<evidence type="ECO:0000256" key="1">
    <source>
        <dbReference type="SAM" id="MobiDB-lite"/>
    </source>
</evidence>
<gene>
    <name evidence="2" type="ORF">LTR84_009797</name>
</gene>
<proteinExistence type="predicted"/>
<evidence type="ECO:0000313" key="2">
    <source>
        <dbReference type="EMBL" id="KAK5059914.1"/>
    </source>
</evidence>
<evidence type="ECO:0000313" key="3">
    <source>
        <dbReference type="Proteomes" id="UP001358417"/>
    </source>
</evidence>
<feature type="compositionally biased region" description="Basic and acidic residues" evidence="1">
    <location>
        <begin position="123"/>
        <end position="186"/>
    </location>
</feature>
<sequence length="400" mass="47796">MPYSRRSSGSDAEYVLMPVRSHAGSEYGRSRRGGDGRRSPVEAVVNNYLGVPQQRPRASSQGGGPAPTIVNIGTLPSERGHSRSRSRHRRRSRSRSRSSSEYSSDRSRSYHRSRRGSYRPKKVVGEDDVPYHLRKEIDYARLSRKEEEERRLMERMKKDREEAKKQWQYEEEKEKERAKRDREDAKRRWQIEEDLEKERKKKEREAVLLEAKLEEERKKKEAEELRKKVLKDEEERIKKEKEKKKAEEEEFERKVKEKFMKAGYSPDYIEEVLHKKKEEKTTLAIDLHRPTYIKVNRKYLHPDTLDAYGLPWEWDGRDEEYIIIKKYIDHSLQDELFEHTRKLKERKLITGPYIKETKTITTLTPNDTFVKKGDKMYVVREKSQTRSKSPAGRRSSWMFT</sequence>
<reference evidence="2 3" key="1">
    <citation type="submission" date="2023-08" db="EMBL/GenBank/DDBJ databases">
        <title>Black Yeasts Isolated from many extreme environments.</title>
        <authorList>
            <person name="Coleine C."/>
            <person name="Stajich J.E."/>
            <person name="Selbmann L."/>
        </authorList>
    </citation>
    <scope>NUCLEOTIDE SEQUENCE [LARGE SCALE GENOMIC DNA]</scope>
    <source>
        <strain evidence="2 3">CCFEE 5792</strain>
    </source>
</reference>
<accession>A0AAV9NKF1</accession>
<dbReference type="EMBL" id="JAVRRD010000004">
    <property type="protein sequence ID" value="KAK5059914.1"/>
    <property type="molecule type" value="Genomic_DNA"/>
</dbReference>
<feature type="compositionally biased region" description="Basic residues" evidence="1">
    <location>
        <begin position="109"/>
        <end position="122"/>
    </location>
</feature>
<protein>
    <submittedName>
        <fullName evidence="2">Uncharacterized protein</fullName>
    </submittedName>
</protein>
<comment type="caution">
    <text evidence="2">The sequence shown here is derived from an EMBL/GenBank/DDBJ whole genome shotgun (WGS) entry which is preliminary data.</text>
</comment>
<dbReference type="GeneID" id="89977955"/>
<name>A0AAV9NKF1_9EURO</name>
<feature type="compositionally biased region" description="Polar residues" evidence="1">
    <location>
        <begin position="1"/>
        <end position="10"/>
    </location>
</feature>
<feature type="compositionally biased region" description="Basic residues" evidence="1">
    <location>
        <begin position="82"/>
        <end position="96"/>
    </location>
</feature>
<keyword evidence="3" id="KW-1185">Reference proteome</keyword>
<dbReference type="AlphaFoldDB" id="A0AAV9NKF1"/>
<organism evidence="2 3">
    <name type="scientific">Exophiala bonariae</name>
    <dbReference type="NCBI Taxonomy" id="1690606"/>
    <lineage>
        <taxon>Eukaryota</taxon>
        <taxon>Fungi</taxon>
        <taxon>Dikarya</taxon>
        <taxon>Ascomycota</taxon>
        <taxon>Pezizomycotina</taxon>
        <taxon>Eurotiomycetes</taxon>
        <taxon>Chaetothyriomycetidae</taxon>
        <taxon>Chaetothyriales</taxon>
        <taxon>Herpotrichiellaceae</taxon>
        <taxon>Exophiala</taxon>
    </lineage>
</organism>
<dbReference type="RefSeq" id="XP_064709735.1">
    <property type="nucleotide sequence ID" value="XM_064853336.1"/>
</dbReference>
<dbReference type="Proteomes" id="UP001358417">
    <property type="component" value="Unassembled WGS sequence"/>
</dbReference>
<feature type="region of interest" description="Disordered" evidence="1">
    <location>
        <begin position="1"/>
        <end position="186"/>
    </location>
</feature>
<feature type="compositionally biased region" description="Basic and acidic residues" evidence="1">
    <location>
        <begin position="28"/>
        <end position="40"/>
    </location>
</feature>